<reference evidence="8" key="1">
    <citation type="journal article" date="2019" name="Int. J. Syst. Evol. Microbiol.">
        <title>The Global Catalogue of Microorganisms (GCM) 10K type strain sequencing project: providing services to taxonomists for standard genome sequencing and annotation.</title>
        <authorList>
            <consortium name="The Broad Institute Genomics Platform"/>
            <consortium name="The Broad Institute Genome Sequencing Center for Infectious Disease"/>
            <person name="Wu L."/>
            <person name="Ma J."/>
        </authorList>
    </citation>
    <scope>NUCLEOTIDE SEQUENCE [LARGE SCALE GENOMIC DNA]</scope>
    <source>
        <strain evidence="8">CGMCC 1.13574</strain>
    </source>
</reference>
<keyword evidence="3 5" id="KW-1133">Transmembrane helix</keyword>
<evidence type="ECO:0000256" key="1">
    <source>
        <dbReference type="ARBA" id="ARBA00004141"/>
    </source>
</evidence>
<dbReference type="Pfam" id="PF07291">
    <property type="entry name" value="MauE"/>
    <property type="match status" value="1"/>
</dbReference>
<keyword evidence="4 5" id="KW-0472">Membrane</keyword>
<proteinExistence type="predicted"/>
<keyword evidence="8" id="KW-1185">Reference proteome</keyword>
<dbReference type="EMBL" id="JBHUIO010000011">
    <property type="protein sequence ID" value="MFD2171612.1"/>
    <property type="molecule type" value="Genomic_DNA"/>
</dbReference>
<evidence type="ECO:0000256" key="5">
    <source>
        <dbReference type="SAM" id="Phobius"/>
    </source>
</evidence>
<evidence type="ECO:0000256" key="2">
    <source>
        <dbReference type="ARBA" id="ARBA00022692"/>
    </source>
</evidence>
<feature type="domain" description="Methylamine utilisation protein MauE" evidence="6">
    <location>
        <begin position="5"/>
        <end position="131"/>
    </location>
</feature>
<name>A0ABW5A047_9BACL</name>
<accession>A0ABW5A047</accession>
<evidence type="ECO:0000256" key="4">
    <source>
        <dbReference type="ARBA" id="ARBA00023136"/>
    </source>
</evidence>
<keyword evidence="2 5" id="KW-0812">Transmembrane</keyword>
<dbReference type="Proteomes" id="UP001597343">
    <property type="component" value="Unassembled WGS sequence"/>
</dbReference>
<dbReference type="InterPro" id="IPR009908">
    <property type="entry name" value="Methylamine_util_MauE"/>
</dbReference>
<feature type="transmembrane region" description="Helical" evidence="5">
    <location>
        <begin position="7"/>
        <end position="26"/>
    </location>
</feature>
<evidence type="ECO:0000313" key="8">
    <source>
        <dbReference type="Proteomes" id="UP001597343"/>
    </source>
</evidence>
<feature type="transmembrane region" description="Helical" evidence="5">
    <location>
        <begin position="72"/>
        <end position="90"/>
    </location>
</feature>
<sequence length="139" mass="15173">MISLLKLVLRLVLAGIFLWSAIAKFMDIFTFGEILRSYNLLPDASIKLLAILLPIVELFVGIGLLIPFTQRIAAWGVILLSLAFAGGLLYNYGEILPYGCGCFGPNEAQAVGFLDVFKDILFIAGAALLLLLNRRKTLA</sequence>
<evidence type="ECO:0000259" key="6">
    <source>
        <dbReference type="Pfam" id="PF07291"/>
    </source>
</evidence>
<evidence type="ECO:0000256" key="3">
    <source>
        <dbReference type="ARBA" id="ARBA00022989"/>
    </source>
</evidence>
<organism evidence="7 8">
    <name type="scientific">Tumebacillus lipolyticus</name>
    <dbReference type="NCBI Taxonomy" id="1280370"/>
    <lineage>
        <taxon>Bacteria</taxon>
        <taxon>Bacillati</taxon>
        <taxon>Bacillota</taxon>
        <taxon>Bacilli</taxon>
        <taxon>Bacillales</taxon>
        <taxon>Alicyclobacillaceae</taxon>
        <taxon>Tumebacillus</taxon>
    </lineage>
</organism>
<gene>
    <name evidence="7" type="ORF">ACFSOY_16745</name>
</gene>
<comment type="caution">
    <text evidence="7">The sequence shown here is derived from an EMBL/GenBank/DDBJ whole genome shotgun (WGS) entry which is preliminary data.</text>
</comment>
<dbReference type="RefSeq" id="WP_386048571.1">
    <property type="nucleotide sequence ID" value="NZ_JBHUIO010000011.1"/>
</dbReference>
<comment type="subcellular location">
    <subcellularLocation>
        <location evidence="1">Membrane</location>
        <topology evidence="1">Multi-pass membrane protein</topology>
    </subcellularLocation>
</comment>
<protein>
    <submittedName>
        <fullName evidence="7">MauE/DoxX family redox-associated membrane protein</fullName>
    </submittedName>
</protein>
<evidence type="ECO:0000313" key="7">
    <source>
        <dbReference type="EMBL" id="MFD2171612.1"/>
    </source>
</evidence>
<feature type="transmembrane region" description="Helical" evidence="5">
    <location>
        <begin position="46"/>
        <end position="65"/>
    </location>
</feature>
<feature type="transmembrane region" description="Helical" evidence="5">
    <location>
        <begin position="110"/>
        <end position="132"/>
    </location>
</feature>